<evidence type="ECO:0000313" key="5">
    <source>
        <dbReference type="Proteomes" id="UP001233271"/>
    </source>
</evidence>
<dbReference type="InterPro" id="IPR051477">
    <property type="entry name" value="Expansin_CellWall"/>
</dbReference>
<keyword evidence="1 3" id="KW-0732">Signal</keyword>
<evidence type="ECO:0000256" key="3">
    <source>
        <dbReference type="SAM" id="SignalP"/>
    </source>
</evidence>
<dbReference type="PANTHER" id="PTHR31836:SF21">
    <property type="entry name" value="EXPANSIN-LIKE PROTEIN 7"/>
    <property type="match status" value="1"/>
</dbReference>
<feature type="region of interest" description="Disordered" evidence="2">
    <location>
        <begin position="22"/>
        <end position="169"/>
    </location>
</feature>
<dbReference type="PANTHER" id="PTHR31836">
    <property type="match status" value="1"/>
</dbReference>
<protein>
    <recommendedName>
        <fullName evidence="6">RlpA-like protein double-psi beta-barrel domain-containing protein</fullName>
    </recommendedName>
</protein>
<sequence length="263" mass="27756">MKFTTFALFTALAAVVTAAPTPEAYRGGNRHGHKYGGQRKYGHSHKQPQADAPATTDEWDENEPCVDGTAPPVLNNIATPSSSSAISSASAVSSTAEKPSSSSTEEASPTSSEEAPKETPKWDEDKPEDKPQEKPAKEEDKPKEVDNGGGKGIGSNGGQSGFATRYSVMNPSENHGMSGQVACYTLNRNFNDGDRIAAVPIGQFNLDMCGKTVNVCAEKGCVDVMIVDSCVGGGCKDLDITPAAFDVITGDNTGIYPITYKWL</sequence>
<evidence type="ECO:0000256" key="1">
    <source>
        <dbReference type="ARBA" id="ARBA00022729"/>
    </source>
</evidence>
<proteinExistence type="predicted"/>
<gene>
    <name evidence="4" type="ORF">CcaverHIS019_0400930</name>
</gene>
<feature type="signal peptide" evidence="3">
    <location>
        <begin position="1"/>
        <end position="18"/>
    </location>
</feature>
<evidence type="ECO:0000313" key="4">
    <source>
        <dbReference type="EMBL" id="BEI91273.1"/>
    </source>
</evidence>
<name>A0AA48L3I5_9TREE</name>
<evidence type="ECO:0000256" key="2">
    <source>
        <dbReference type="SAM" id="MobiDB-lite"/>
    </source>
</evidence>
<feature type="compositionally biased region" description="Basic residues" evidence="2">
    <location>
        <begin position="28"/>
        <end position="46"/>
    </location>
</feature>
<dbReference type="CDD" id="cd22191">
    <property type="entry name" value="DPBB_RlpA_EXP_N-like"/>
    <property type="match status" value="1"/>
</dbReference>
<feature type="compositionally biased region" description="Basic and acidic residues" evidence="2">
    <location>
        <begin position="114"/>
        <end position="146"/>
    </location>
</feature>
<dbReference type="RefSeq" id="XP_060456538.1">
    <property type="nucleotide sequence ID" value="XM_060599889.1"/>
</dbReference>
<reference evidence="4" key="1">
    <citation type="journal article" date="2023" name="BMC Genomics">
        <title>Chromosome-level genome assemblies of Cutaneotrichosporon spp. (Trichosporonales, Basidiomycota) reveal imbalanced evolution between nucleotide sequences and chromosome synteny.</title>
        <authorList>
            <person name="Kobayashi Y."/>
            <person name="Kayamori A."/>
            <person name="Aoki K."/>
            <person name="Shiwa Y."/>
            <person name="Matsutani M."/>
            <person name="Fujita N."/>
            <person name="Sugita T."/>
            <person name="Iwasaki W."/>
            <person name="Tanaka N."/>
            <person name="Takashima M."/>
        </authorList>
    </citation>
    <scope>NUCLEOTIDE SEQUENCE</scope>
    <source>
        <strain evidence="4">HIS019</strain>
    </source>
</reference>
<keyword evidence="5" id="KW-1185">Reference proteome</keyword>
<feature type="compositionally biased region" description="Low complexity" evidence="2">
    <location>
        <begin position="77"/>
        <end position="113"/>
    </location>
</feature>
<organism evidence="4 5">
    <name type="scientific">Cutaneotrichosporon cavernicola</name>
    <dbReference type="NCBI Taxonomy" id="279322"/>
    <lineage>
        <taxon>Eukaryota</taxon>
        <taxon>Fungi</taxon>
        <taxon>Dikarya</taxon>
        <taxon>Basidiomycota</taxon>
        <taxon>Agaricomycotina</taxon>
        <taxon>Tremellomycetes</taxon>
        <taxon>Trichosporonales</taxon>
        <taxon>Trichosporonaceae</taxon>
        <taxon>Cutaneotrichosporon</taxon>
    </lineage>
</organism>
<feature type="chain" id="PRO_5041424075" description="RlpA-like protein double-psi beta-barrel domain-containing protein" evidence="3">
    <location>
        <begin position="19"/>
        <end position="263"/>
    </location>
</feature>
<dbReference type="GeneID" id="85495143"/>
<dbReference type="KEGG" id="ccac:CcaHIS019_0400930"/>
<dbReference type="AlphaFoldDB" id="A0AA48L3I5"/>
<dbReference type="InterPro" id="IPR036908">
    <property type="entry name" value="RlpA-like_sf"/>
</dbReference>
<feature type="compositionally biased region" description="Gly residues" evidence="2">
    <location>
        <begin position="147"/>
        <end position="160"/>
    </location>
</feature>
<dbReference type="EMBL" id="AP028215">
    <property type="protein sequence ID" value="BEI91273.1"/>
    <property type="molecule type" value="Genomic_DNA"/>
</dbReference>
<dbReference type="SUPFAM" id="SSF50685">
    <property type="entry name" value="Barwin-like endoglucanases"/>
    <property type="match status" value="1"/>
</dbReference>
<evidence type="ECO:0008006" key="6">
    <source>
        <dbReference type="Google" id="ProtNLM"/>
    </source>
</evidence>
<accession>A0AA48L3I5</accession>
<dbReference type="Gene3D" id="2.40.40.10">
    <property type="entry name" value="RlpA-like domain"/>
    <property type="match status" value="1"/>
</dbReference>
<dbReference type="Proteomes" id="UP001233271">
    <property type="component" value="Chromosome 4"/>
</dbReference>